<name>A0A6M3K020_9ZZZZ</name>
<gene>
    <name evidence="1" type="ORF">MM415A02063_0008</name>
</gene>
<dbReference type="PRINTS" id="PR00833">
    <property type="entry name" value="POAALLERGEN"/>
</dbReference>
<reference evidence="1" key="1">
    <citation type="submission" date="2020-03" db="EMBL/GenBank/DDBJ databases">
        <title>The deep terrestrial virosphere.</title>
        <authorList>
            <person name="Holmfeldt K."/>
            <person name="Nilsson E."/>
            <person name="Simone D."/>
            <person name="Lopez-Fernandez M."/>
            <person name="Wu X."/>
            <person name="de Brujin I."/>
            <person name="Lundin D."/>
            <person name="Andersson A."/>
            <person name="Bertilsson S."/>
            <person name="Dopson M."/>
        </authorList>
    </citation>
    <scope>NUCLEOTIDE SEQUENCE</scope>
    <source>
        <strain evidence="1">MM415A02063</strain>
    </source>
</reference>
<organism evidence="1">
    <name type="scientific">viral metagenome</name>
    <dbReference type="NCBI Taxonomy" id="1070528"/>
    <lineage>
        <taxon>unclassified sequences</taxon>
        <taxon>metagenomes</taxon>
        <taxon>organismal metagenomes</taxon>
    </lineage>
</organism>
<proteinExistence type="predicted"/>
<evidence type="ECO:0000313" key="1">
    <source>
        <dbReference type="EMBL" id="QJA74297.1"/>
    </source>
</evidence>
<dbReference type="EMBL" id="MT142088">
    <property type="protein sequence ID" value="QJA74297.1"/>
    <property type="molecule type" value="Genomic_DNA"/>
</dbReference>
<sequence length="249" mass="26527">MKYKLTDENDKTYNNTQWGENITHRAERGKAELCSSTVVHYYDHPLLAVLLDPANTNIPEPHLWEAKGRRVVHDGTKGGCKSLTTTKRIPLPEITTTQRVRFAILCALEVYHDARFKKWATRWLKDEDRSEAANRAAAAAAEAVVWAAVAARATRATAATAKAAWAVKTAVAATDAAAKATCWAAETAVRATTAATAAAGAAKATRATAAAAAGAATAWAAAWAAKTATRAAVPTHRLAKLAEQAIREE</sequence>
<dbReference type="AlphaFoldDB" id="A0A6M3K020"/>
<accession>A0A6M3K020</accession>
<protein>
    <submittedName>
        <fullName evidence="1">Uncharacterized protein</fullName>
    </submittedName>
</protein>